<sequence>MGIAYHELKFLQMVAATRGLGAVVTFARQNLNMSRSELRREYGDEPELPGNSEFIEDLLTHRMGATSVASIDRSNFEGATHIHDLNDAVTTMPQYDTVLDFGTSEHIFDIAQAFRNAIALCKVGGRIVHALPSNSECGHGFYQISPELLLSLYSEGNGFRNTEVYIAKIMDEKTWYRVVPDTAGGRITANSLSATYVLSVTEKVAEVDHLQVQQSDYVAAWNAGVATRQGPSRLKDKVRSMLKGSIAAGAATTVYRSLLAPTGLTPMNRNLRKVLIRDKARPAGR</sequence>
<dbReference type="Proteomes" id="UP000597613">
    <property type="component" value="Unassembled WGS sequence"/>
</dbReference>
<organism evidence="1 2">
    <name type="scientific">Sphingomonas albertensis</name>
    <dbReference type="NCBI Taxonomy" id="2762591"/>
    <lineage>
        <taxon>Bacteria</taxon>
        <taxon>Pseudomonadati</taxon>
        <taxon>Pseudomonadota</taxon>
        <taxon>Alphaproteobacteria</taxon>
        <taxon>Sphingomonadales</taxon>
        <taxon>Sphingomonadaceae</taxon>
        <taxon>Sphingomonas</taxon>
    </lineage>
</organism>
<protein>
    <recommendedName>
        <fullName evidence="3">Class I SAM-dependent methyltransferase</fullName>
    </recommendedName>
</protein>
<proteinExistence type="predicted"/>
<evidence type="ECO:0000313" key="2">
    <source>
        <dbReference type="Proteomes" id="UP000597613"/>
    </source>
</evidence>
<dbReference type="RefSeq" id="WP_187503071.1">
    <property type="nucleotide sequence ID" value="NZ_JACONT010000009.1"/>
</dbReference>
<dbReference type="InterPro" id="IPR029063">
    <property type="entry name" value="SAM-dependent_MTases_sf"/>
</dbReference>
<accession>A0ABR7AMX0</accession>
<dbReference type="SUPFAM" id="SSF53335">
    <property type="entry name" value="S-adenosyl-L-methionine-dependent methyltransferases"/>
    <property type="match status" value="1"/>
</dbReference>
<dbReference type="EMBL" id="JACONT010000009">
    <property type="protein sequence ID" value="MBC3941302.1"/>
    <property type="molecule type" value="Genomic_DNA"/>
</dbReference>
<keyword evidence="2" id="KW-1185">Reference proteome</keyword>
<comment type="caution">
    <text evidence="1">The sequence shown here is derived from an EMBL/GenBank/DDBJ whole genome shotgun (WGS) entry which is preliminary data.</text>
</comment>
<evidence type="ECO:0000313" key="1">
    <source>
        <dbReference type="EMBL" id="MBC3941302.1"/>
    </source>
</evidence>
<reference evidence="1 2" key="1">
    <citation type="submission" date="2020-08" db="EMBL/GenBank/DDBJ databases">
        <title>Putative novel bacterial strains isolated from necrotic wheat leaf tissues caused by Xanthomonas translucens.</title>
        <authorList>
            <person name="Tambong J.T."/>
        </authorList>
    </citation>
    <scope>NUCLEOTIDE SEQUENCE [LARGE SCALE GENOMIC DNA]</scope>
    <source>
        <strain evidence="2">DOAB 1063</strain>
    </source>
</reference>
<name>A0ABR7AMX0_9SPHN</name>
<gene>
    <name evidence="1" type="ORF">H8S47_06320</name>
</gene>
<evidence type="ECO:0008006" key="3">
    <source>
        <dbReference type="Google" id="ProtNLM"/>
    </source>
</evidence>